<protein>
    <submittedName>
        <fullName evidence="2">Uncharacterized protein</fullName>
    </submittedName>
</protein>
<reference evidence="2 4" key="1">
    <citation type="journal article" date="2014" name="Nat. Genet.">
        <title>Genome and transcriptome of the porcine whipworm Trichuris suis.</title>
        <authorList>
            <person name="Jex A.R."/>
            <person name="Nejsum P."/>
            <person name="Schwarz E.M."/>
            <person name="Hu L."/>
            <person name="Young N.D."/>
            <person name="Hall R.S."/>
            <person name="Korhonen P.K."/>
            <person name="Liao S."/>
            <person name="Thamsborg S."/>
            <person name="Xia J."/>
            <person name="Xu P."/>
            <person name="Wang S."/>
            <person name="Scheerlinck J.P."/>
            <person name="Hofmann A."/>
            <person name="Sternberg P.W."/>
            <person name="Wang J."/>
            <person name="Gasser R.B."/>
        </authorList>
    </citation>
    <scope>NUCLEOTIDE SEQUENCE [LARGE SCALE GENOMIC DNA]</scope>
    <source>
        <strain evidence="3">DCEP-RM93F</strain>
        <strain evidence="2">DCEP-RM93M</strain>
    </source>
</reference>
<dbReference type="Proteomes" id="UP000030764">
    <property type="component" value="Unassembled WGS sequence"/>
</dbReference>
<organism evidence="2 4">
    <name type="scientific">Trichuris suis</name>
    <name type="common">pig whipworm</name>
    <dbReference type="NCBI Taxonomy" id="68888"/>
    <lineage>
        <taxon>Eukaryota</taxon>
        <taxon>Metazoa</taxon>
        <taxon>Ecdysozoa</taxon>
        <taxon>Nematoda</taxon>
        <taxon>Enoplea</taxon>
        <taxon>Dorylaimia</taxon>
        <taxon>Trichinellida</taxon>
        <taxon>Trichuridae</taxon>
        <taxon>Trichuris</taxon>
    </lineage>
</organism>
<keyword evidence="4" id="KW-1185">Reference proteome</keyword>
<accession>A0A085M4T3</accession>
<dbReference type="EMBL" id="KL367488">
    <property type="protein sequence ID" value="KFD70323.1"/>
    <property type="molecule type" value="Genomic_DNA"/>
</dbReference>
<feature type="compositionally biased region" description="Polar residues" evidence="1">
    <location>
        <begin position="166"/>
        <end position="182"/>
    </location>
</feature>
<name>A0A085M4T3_9BILA</name>
<sequence>MLRIAVLELVPARSHTSRHLCRDALFVAENLFNRDQRRFSSHDGTSPEGFLSLRYVSIGLQPYVLPIATKRMHVNPSRRIASRRFITEGNSKDVVDSMNTGKADPIRGGQLSPVYRFLRRQIDGNSRCAALCLSQRTAEPRRHGSQSVHALSAHVEPLRASNSPIRVNKANKSPTGARQSLMPNDGTESIVAHGTCSQR</sequence>
<feature type="region of interest" description="Disordered" evidence="1">
    <location>
        <begin position="166"/>
        <end position="199"/>
    </location>
</feature>
<evidence type="ECO:0000313" key="4">
    <source>
        <dbReference type="Proteomes" id="UP000030764"/>
    </source>
</evidence>
<gene>
    <name evidence="2" type="ORF">M513_06942</name>
    <name evidence="3" type="ORF">M514_06942</name>
</gene>
<dbReference type="AlphaFoldDB" id="A0A085M4T3"/>
<evidence type="ECO:0000313" key="2">
    <source>
        <dbReference type="EMBL" id="KFD52229.1"/>
    </source>
</evidence>
<dbReference type="Proteomes" id="UP000030758">
    <property type="component" value="Unassembled WGS sequence"/>
</dbReference>
<evidence type="ECO:0000313" key="3">
    <source>
        <dbReference type="EMBL" id="KFD70323.1"/>
    </source>
</evidence>
<evidence type="ECO:0000256" key="1">
    <source>
        <dbReference type="SAM" id="MobiDB-lite"/>
    </source>
</evidence>
<dbReference type="EMBL" id="KL363230">
    <property type="protein sequence ID" value="KFD52229.1"/>
    <property type="molecule type" value="Genomic_DNA"/>
</dbReference>
<proteinExistence type="predicted"/>